<proteinExistence type="predicted"/>
<evidence type="ECO:0000259" key="1">
    <source>
        <dbReference type="Pfam" id="PF21866"/>
    </source>
</evidence>
<dbReference type="EMBL" id="FZNR01000006">
    <property type="protein sequence ID" value="SNR86729.1"/>
    <property type="molecule type" value="Genomic_DNA"/>
</dbReference>
<dbReference type="RefSeq" id="WP_089294494.1">
    <property type="nucleotide sequence ID" value="NZ_BOMU01000088.1"/>
</dbReference>
<evidence type="ECO:0000313" key="3">
    <source>
        <dbReference type="Proteomes" id="UP000198415"/>
    </source>
</evidence>
<dbReference type="Pfam" id="PF21866">
    <property type="entry name" value="DUF6915"/>
    <property type="match status" value="1"/>
</dbReference>
<gene>
    <name evidence="2" type="ORF">SAMN06264365_106300</name>
</gene>
<reference evidence="2 3" key="1">
    <citation type="submission" date="2017-06" db="EMBL/GenBank/DDBJ databases">
        <authorList>
            <person name="Kim H.J."/>
            <person name="Triplett B.A."/>
        </authorList>
    </citation>
    <scope>NUCLEOTIDE SEQUENCE [LARGE SCALE GENOMIC DNA]</scope>
    <source>
        <strain evidence="2 3">DSM 43151</strain>
    </source>
</reference>
<dbReference type="InterPro" id="IPR054061">
    <property type="entry name" value="DUF6915"/>
</dbReference>
<protein>
    <recommendedName>
        <fullName evidence="1">DUF6915 domain-containing protein</fullName>
    </recommendedName>
</protein>
<accession>A0A238ZU28</accession>
<keyword evidence="3" id="KW-1185">Reference proteome</keyword>
<dbReference type="OrthoDB" id="68427at2"/>
<dbReference type="Proteomes" id="UP000198415">
    <property type="component" value="Unassembled WGS sequence"/>
</dbReference>
<dbReference type="AlphaFoldDB" id="A0A238ZU28"/>
<organism evidence="2 3">
    <name type="scientific">Actinoplanes regularis</name>
    <dbReference type="NCBI Taxonomy" id="52697"/>
    <lineage>
        <taxon>Bacteria</taxon>
        <taxon>Bacillati</taxon>
        <taxon>Actinomycetota</taxon>
        <taxon>Actinomycetes</taxon>
        <taxon>Micromonosporales</taxon>
        <taxon>Micromonosporaceae</taxon>
        <taxon>Actinoplanes</taxon>
    </lineage>
</organism>
<evidence type="ECO:0000313" key="2">
    <source>
        <dbReference type="EMBL" id="SNR86729.1"/>
    </source>
</evidence>
<feature type="domain" description="DUF6915" evidence="1">
    <location>
        <begin position="1"/>
        <end position="107"/>
    </location>
</feature>
<name>A0A238ZU28_9ACTN</name>
<sequence length="126" mass="14055">MNSYHHAVSAARKWGGSPEDYIEIEEFIDSSKEIIGDVRHRSMYHHTAGVWLCQRVFGRTITVPKSSGHGTVEIPVRLIAERHVIEDLGWLPSPADYIAGMPIKPWMSGAQRKELPLSHLLQGGSA</sequence>